<comment type="caution">
    <text evidence="1">The sequence shown here is derived from an EMBL/GenBank/DDBJ whole genome shotgun (WGS) entry which is preliminary data.</text>
</comment>
<evidence type="ECO:0000313" key="2">
    <source>
        <dbReference type="Proteomes" id="UP001341840"/>
    </source>
</evidence>
<reference evidence="1 2" key="1">
    <citation type="journal article" date="2023" name="Plants (Basel)">
        <title>Bridging the Gap: Combining Genomics and Transcriptomics Approaches to Understand Stylosanthes scabra, an Orphan Legume from the Brazilian Caatinga.</title>
        <authorList>
            <person name="Ferreira-Neto J.R.C."/>
            <person name="da Silva M.D."/>
            <person name="Binneck E."/>
            <person name="de Melo N.F."/>
            <person name="da Silva R.H."/>
            <person name="de Melo A.L.T.M."/>
            <person name="Pandolfi V."/>
            <person name="Bustamante F.O."/>
            <person name="Brasileiro-Vidal A.C."/>
            <person name="Benko-Iseppon A.M."/>
        </authorList>
    </citation>
    <scope>NUCLEOTIDE SEQUENCE [LARGE SCALE GENOMIC DNA]</scope>
    <source>
        <tissue evidence="1">Leaves</tissue>
    </source>
</reference>
<organism evidence="1 2">
    <name type="scientific">Stylosanthes scabra</name>
    <dbReference type="NCBI Taxonomy" id="79078"/>
    <lineage>
        <taxon>Eukaryota</taxon>
        <taxon>Viridiplantae</taxon>
        <taxon>Streptophyta</taxon>
        <taxon>Embryophyta</taxon>
        <taxon>Tracheophyta</taxon>
        <taxon>Spermatophyta</taxon>
        <taxon>Magnoliopsida</taxon>
        <taxon>eudicotyledons</taxon>
        <taxon>Gunneridae</taxon>
        <taxon>Pentapetalae</taxon>
        <taxon>rosids</taxon>
        <taxon>fabids</taxon>
        <taxon>Fabales</taxon>
        <taxon>Fabaceae</taxon>
        <taxon>Papilionoideae</taxon>
        <taxon>50 kb inversion clade</taxon>
        <taxon>dalbergioids sensu lato</taxon>
        <taxon>Dalbergieae</taxon>
        <taxon>Pterocarpus clade</taxon>
        <taxon>Stylosanthes</taxon>
    </lineage>
</organism>
<name>A0ABU6R796_9FABA</name>
<evidence type="ECO:0000313" key="1">
    <source>
        <dbReference type="EMBL" id="MED6119827.1"/>
    </source>
</evidence>
<accession>A0ABU6R796</accession>
<keyword evidence="2" id="KW-1185">Reference proteome</keyword>
<protein>
    <submittedName>
        <fullName evidence="1">Uncharacterized protein</fullName>
    </submittedName>
</protein>
<gene>
    <name evidence="1" type="ORF">PIB30_015347</name>
</gene>
<dbReference type="Proteomes" id="UP001341840">
    <property type="component" value="Unassembled WGS sequence"/>
</dbReference>
<sequence length="151" mass="17192">MMRANADFSVSNLEASGTILPQSNKLEVVSKMEEEPLVGNSTKVELQSQIEDEDAEKILEMNPIMTPLLKLGSSYDQEVLASVSKKKITSFFLQIAKEQWSLQSCFYTYQREITVTLLLPKVAASTSMRMTIICGLSLFWFNRIFRGLWIR</sequence>
<dbReference type="EMBL" id="JASCZI010030250">
    <property type="protein sequence ID" value="MED6119827.1"/>
    <property type="molecule type" value="Genomic_DNA"/>
</dbReference>
<proteinExistence type="predicted"/>